<dbReference type="EMBL" id="LJCO01000079">
    <property type="protein sequence ID" value="KPV42327.1"/>
    <property type="molecule type" value="Genomic_DNA"/>
</dbReference>
<organism evidence="1 2">
    <name type="scientific">Alicyclobacillus ferrooxydans</name>
    <dbReference type="NCBI Taxonomy" id="471514"/>
    <lineage>
        <taxon>Bacteria</taxon>
        <taxon>Bacillati</taxon>
        <taxon>Bacillota</taxon>
        <taxon>Bacilli</taxon>
        <taxon>Bacillales</taxon>
        <taxon>Alicyclobacillaceae</taxon>
        <taxon>Alicyclobacillus</taxon>
    </lineage>
</organism>
<protein>
    <submittedName>
        <fullName evidence="1">SAM-dependent methyltransferase</fullName>
    </submittedName>
</protein>
<comment type="caution">
    <text evidence="1">The sequence shown here is derived from an EMBL/GenBank/DDBJ whole genome shotgun (WGS) entry which is preliminary data.</text>
</comment>
<dbReference type="AlphaFoldDB" id="A0A0P9EHX4"/>
<dbReference type="GO" id="GO:0032259">
    <property type="term" value="P:methylation"/>
    <property type="evidence" value="ECO:0007669"/>
    <property type="project" value="UniProtKB-KW"/>
</dbReference>
<dbReference type="STRING" id="471514.AN477_18720"/>
<evidence type="ECO:0000313" key="2">
    <source>
        <dbReference type="Proteomes" id="UP000050482"/>
    </source>
</evidence>
<keyword evidence="1" id="KW-0489">Methyltransferase</keyword>
<dbReference type="PATRIC" id="fig|471514.4.peg.4674"/>
<keyword evidence="2" id="KW-1185">Reference proteome</keyword>
<dbReference type="SUPFAM" id="SSF53335">
    <property type="entry name" value="S-adenosyl-L-methionine-dependent methyltransferases"/>
    <property type="match status" value="1"/>
</dbReference>
<accession>A0A0P9EHX4</accession>
<dbReference type="CDD" id="cd02440">
    <property type="entry name" value="AdoMet_MTases"/>
    <property type="match status" value="1"/>
</dbReference>
<reference evidence="1 2" key="1">
    <citation type="submission" date="2015-09" db="EMBL/GenBank/DDBJ databases">
        <title>Draft genome sequence of Alicyclobacillus ferrooxydans DSM 22381.</title>
        <authorList>
            <person name="Hemp J."/>
        </authorList>
    </citation>
    <scope>NUCLEOTIDE SEQUENCE [LARGE SCALE GENOMIC DNA]</scope>
    <source>
        <strain evidence="1 2">TC-34</strain>
    </source>
</reference>
<dbReference type="Pfam" id="PF13489">
    <property type="entry name" value="Methyltransf_23"/>
    <property type="match status" value="1"/>
</dbReference>
<dbReference type="RefSeq" id="WP_054970698.1">
    <property type="nucleotide sequence ID" value="NZ_LJCO01000079.1"/>
</dbReference>
<dbReference type="Gene3D" id="3.40.50.150">
    <property type="entry name" value="Vaccinia Virus protein VP39"/>
    <property type="match status" value="1"/>
</dbReference>
<sequence>MSNFIDEIVQCMAVGNDIQRVQTEHRVKLAQFWDIRNGSRILEIGCGQGDTTAVLAHFVGESGFVHGVDIASPNYGAPISVGDSAKYLMNSKLGKRIKMEYEIDVLEPQVEFPIHSFDTIVLSHCSWYFQSFEQFNELLKKSRKWGKQLLFAEWDSRISTIKQLPHLLSVLIQAQYECFKDESSANVRTLLTPYDVKRIVAAAGWDVTKETTILAPEIQDGSWEVCQTLTNWQLELDGTSHMPPKLKSLIASQVDLLDDLVRSNGVTPLSSFALVAQ</sequence>
<name>A0A0P9EHX4_9BACL</name>
<dbReference type="GO" id="GO:0008168">
    <property type="term" value="F:methyltransferase activity"/>
    <property type="evidence" value="ECO:0007669"/>
    <property type="project" value="UniProtKB-KW"/>
</dbReference>
<keyword evidence="1" id="KW-0808">Transferase</keyword>
<dbReference type="InterPro" id="IPR029063">
    <property type="entry name" value="SAM-dependent_MTases_sf"/>
</dbReference>
<proteinExistence type="predicted"/>
<evidence type="ECO:0000313" key="1">
    <source>
        <dbReference type="EMBL" id="KPV42327.1"/>
    </source>
</evidence>
<dbReference type="Proteomes" id="UP000050482">
    <property type="component" value="Unassembled WGS sequence"/>
</dbReference>
<gene>
    <name evidence="1" type="ORF">AN477_18720</name>
</gene>